<feature type="domain" description="Kinesin motor" evidence="3">
    <location>
        <begin position="1"/>
        <end position="116"/>
    </location>
</feature>
<gene>
    <name evidence="4" type="ORF">MIMGU_mgv1a022344mg</name>
</gene>
<organism evidence="4 5">
    <name type="scientific">Erythranthe guttata</name>
    <name type="common">Yellow monkey flower</name>
    <name type="synonym">Mimulus guttatus</name>
    <dbReference type="NCBI Taxonomy" id="4155"/>
    <lineage>
        <taxon>Eukaryota</taxon>
        <taxon>Viridiplantae</taxon>
        <taxon>Streptophyta</taxon>
        <taxon>Embryophyta</taxon>
        <taxon>Tracheophyta</taxon>
        <taxon>Spermatophyta</taxon>
        <taxon>Magnoliopsida</taxon>
        <taxon>eudicotyledons</taxon>
        <taxon>Gunneridae</taxon>
        <taxon>Pentapetalae</taxon>
        <taxon>asterids</taxon>
        <taxon>lamiids</taxon>
        <taxon>Lamiales</taxon>
        <taxon>Phrymaceae</taxon>
        <taxon>Erythranthe</taxon>
    </lineage>
</organism>
<protein>
    <recommendedName>
        <fullName evidence="3">Kinesin motor domain-containing protein</fullName>
    </recommendedName>
</protein>
<dbReference type="Gene3D" id="3.40.850.10">
    <property type="entry name" value="Kinesin motor domain"/>
    <property type="match status" value="1"/>
</dbReference>
<feature type="non-terminal residue" evidence="4">
    <location>
        <position position="1"/>
    </location>
</feature>
<dbReference type="GO" id="GO:0003777">
    <property type="term" value="F:microtubule motor activity"/>
    <property type="evidence" value="ECO:0007669"/>
    <property type="project" value="InterPro"/>
</dbReference>
<comment type="similarity">
    <text evidence="2">Belongs to the TRAFAC class myosin-kinesin ATPase superfamily. Kinesin family.</text>
</comment>
<dbReference type="Pfam" id="PF00225">
    <property type="entry name" value="Kinesin"/>
    <property type="match status" value="1"/>
</dbReference>
<dbReference type="PANTHER" id="PTHR47972">
    <property type="entry name" value="KINESIN-LIKE PROTEIN KLP-3"/>
    <property type="match status" value="1"/>
</dbReference>
<accession>A0A022QWR2</accession>
<proteinExistence type="inferred from homology"/>
<reference evidence="4 5" key="1">
    <citation type="journal article" date="2013" name="Proc. Natl. Acad. Sci. U.S.A.">
        <title>Fine-scale variation in meiotic recombination in Mimulus inferred from population shotgun sequencing.</title>
        <authorList>
            <person name="Hellsten U."/>
            <person name="Wright K.M."/>
            <person name="Jenkins J."/>
            <person name="Shu S."/>
            <person name="Yuan Y."/>
            <person name="Wessler S.R."/>
            <person name="Schmutz J."/>
            <person name="Willis J.H."/>
            <person name="Rokhsar D.S."/>
        </authorList>
    </citation>
    <scope>NUCLEOTIDE SEQUENCE [LARGE SCALE GENOMIC DNA]</scope>
    <source>
        <strain evidence="5">cv. DUN x IM62</strain>
    </source>
</reference>
<dbReference type="GO" id="GO:0005524">
    <property type="term" value="F:ATP binding"/>
    <property type="evidence" value="ECO:0007669"/>
    <property type="project" value="UniProtKB-UniRule"/>
</dbReference>
<evidence type="ECO:0000313" key="5">
    <source>
        <dbReference type="Proteomes" id="UP000030748"/>
    </source>
</evidence>
<name>A0A022QWR2_ERYGU</name>
<feature type="binding site" evidence="2">
    <location>
        <begin position="14"/>
        <end position="21"/>
    </location>
    <ligand>
        <name>ATP</name>
        <dbReference type="ChEBI" id="CHEBI:30616"/>
    </ligand>
</feature>
<dbReference type="GO" id="GO:0008017">
    <property type="term" value="F:microtubule binding"/>
    <property type="evidence" value="ECO:0007669"/>
    <property type="project" value="InterPro"/>
</dbReference>
<keyword evidence="2" id="KW-0547">Nucleotide-binding</keyword>
<evidence type="ECO:0000256" key="1">
    <source>
        <dbReference type="ARBA" id="ARBA00023175"/>
    </source>
</evidence>
<dbReference type="AlphaFoldDB" id="A0A022QWR2"/>
<dbReference type="Proteomes" id="UP000030748">
    <property type="component" value="Unassembled WGS sequence"/>
</dbReference>
<dbReference type="STRING" id="4155.A0A022QWR2"/>
<evidence type="ECO:0000313" key="4">
    <source>
        <dbReference type="EMBL" id="EYU33107.1"/>
    </source>
</evidence>
<dbReference type="PROSITE" id="PS50067">
    <property type="entry name" value="KINESIN_MOTOR_2"/>
    <property type="match status" value="1"/>
</dbReference>
<sequence length="116" mass="12840">LSLPVTMFAYFSFGQTGSGKTYTVNGPNSSSVVDWGVNYRALNDLFSISQKRNNSYAYEVSVQMIEIYNEQVRDLLCNDNYQKRCSTSQPNGLAVPDASLHPVNSTSDVLELMNVG</sequence>
<dbReference type="EMBL" id="KI630793">
    <property type="protein sequence ID" value="EYU33107.1"/>
    <property type="molecule type" value="Genomic_DNA"/>
</dbReference>
<dbReference type="InterPro" id="IPR036961">
    <property type="entry name" value="Kinesin_motor_dom_sf"/>
</dbReference>
<dbReference type="SUPFAM" id="SSF52540">
    <property type="entry name" value="P-loop containing nucleoside triphosphate hydrolases"/>
    <property type="match status" value="1"/>
</dbReference>
<dbReference type="InterPro" id="IPR027417">
    <property type="entry name" value="P-loop_NTPase"/>
</dbReference>
<dbReference type="InterPro" id="IPR001752">
    <property type="entry name" value="Kinesin_motor_dom"/>
</dbReference>
<dbReference type="GO" id="GO:0007018">
    <property type="term" value="P:microtubule-based movement"/>
    <property type="evidence" value="ECO:0007669"/>
    <property type="project" value="InterPro"/>
</dbReference>
<keyword evidence="1 2" id="KW-0505">Motor protein</keyword>
<dbReference type="PANTHER" id="PTHR47972:SF14">
    <property type="entry name" value="KINESIN-LIKE PROTEIN KIN-14J"/>
    <property type="match status" value="1"/>
</dbReference>
<keyword evidence="2" id="KW-0067">ATP-binding</keyword>
<evidence type="ECO:0000259" key="3">
    <source>
        <dbReference type="PROSITE" id="PS50067"/>
    </source>
</evidence>
<dbReference type="InterPro" id="IPR027640">
    <property type="entry name" value="Kinesin-like_fam"/>
</dbReference>
<keyword evidence="5" id="KW-1185">Reference proteome</keyword>
<evidence type="ECO:0000256" key="2">
    <source>
        <dbReference type="PROSITE-ProRule" id="PRU00283"/>
    </source>
</evidence>